<evidence type="ECO:0000313" key="9">
    <source>
        <dbReference type="WBParaSite" id="maker-uti_cns_0014768-snap-gene-0.5-mRNA-1"/>
    </source>
</evidence>
<keyword evidence="4 7" id="KW-0747">Spliceosome</keyword>
<dbReference type="Pfam" id="PF03371">
    <property type="entry name" value="PRP38"/>
    <property type="match status" value="1"/>
</dbReference>
<evidence type="ECO:0000256" key="4">
    <source>
        <dbReference type="ARBA" id="ARBA00022728"/>
    </source>
</evidence>
<keyword evidence="3 7" id="KW-0507">mRNA processing</keyword>
<comment type="similarity">
    <text evidence="2 7">Belongs to the PRP38 family.</text>
</comment>
<evidence type="ECO:0000313" key="8">
    <source>
        <dbReference type="Proteomes" id="UP000095280"/>
    </source>
</evidence>
<keyword evidence="8" id="KW-1185">Reference proteome</keyword>
<name>A0A1I8IPN5_9PLAT</name>
<dbReference type="PANTHER" id="PTHR23142">
    <property type="entry name" value="PRE-MRNA-SPLICING FACTOR 38A-RELATED"/>
    <property type="match status" value="1"/>
</dbReference>
<dbReference type="AlphaFoldDB" id="A0A1I8IPN5"/>
<protein>
    <recommendedName>
        <fullName evidence="7">Pre-mRNA-splicing factor 38</fullName>
    </recommendedName>
</protein>
<comment type="subcellular location">
    <subcellularLocation>
        <location evidence="1 7">Nucleus</location>
    </subcellularLocation>
</comment>
<evidence type="ECO:0000256" key="3">
    <source>
        <dbReference type="ARBA" id="ARBA00022664"/>
    </source>
</evidence>
<evidence type="ECO:0000256" key="5">
    <source>
        <dbReference type="ARBA" id="ARBA00023187"/>
    </source>
</evidence>
<accession>A0A1I8IPN5</accession>
<evidence type="ECO:0000256" key="7">
    <source>
        <dbReference type="RuleBase" id="RU367025"/>
    </source>
</evidence>
<dbReference type="Proteomes" id="UP000095280">
    <property type="component" value="Unplaced"/>
</dbReference>
<dbReference type="GO" id="GO:0005681">
    <property type="term" value="C:spliceosomal complex"/>
    <property type="evidence" value="ECO:0007669"/>
    <property type="project" value="UniProtKB-KW"/>
</dbReference>
<evidence type="ECO:0000256" key="2">
    <source>
        <dbReference type="ARBA" id="ARBA00006164"/>
    </source>
</evidence>
<dbReference type="WBParaSite" id="maker-uti_cns_0014768-snap-gene-0.5-mRNA-1">
    <property type="protein sequence ID" value="maker-uti_cns_0014768-snap-gene-0.5-mRNA-1"/>
    <property type="gene ID" value="maker-uti_cns_0014768-snap-gene-0.5"/>
</dbReference>
<sequence length="235" mass="26373">DNSLPAAAAAGLPDLTGFGGHHQAHHKSNNLQLWGNRESMNLNSMVLTNIKQSPYFKYELAEVSHLEPWERGTRRTTGLSGSSGGGLQVRGVGAGGVVSTAYCLLYKLFTLRLNRKQLQTLLDHPDSPFIRALGFMYIRYCLDPKELWEWYEPYFDDAEELDVKAGGGCLITIGEMLRQFLTQLDWYSTLFPRIPVPIEKDIRAKLQDRAAQLQRQRGREADGPARAAIEIQIPS</sequence>
<evidence type="ECO:0000256" key="1">
    <source>
        <dbReference type="ARBA" id="ARBA00004123"/>
    </source>
</evidence>
<comment type="function">
    <text evidence="7">Required for pre-mRNA splicing.</text>
</comment>
<dbReference type="InterPro" id="IPR005037">
    <property type="entry name" value="PRP38"/>
</dbReference>
<reference evidence="9" key="1">
    <citation type="submission" date="2016-11" db="UniProtKB">
        <authorList>
            <consortium name="WormBaseParasite"/>
        </authorList>
    </citation>
    <scope>IDENTIFICATION</scope>
</reference>
<evidence type="ECO:0000256" key="6">
    <source>
        <dbReference type="ARBA" id="ARBA00023242"/>
    </source>
</evidence>
<proteinExistence type="inferred from homology"/>
<organism evidence="8 9">
    <name type="scientific">Macrostomum lignano</name>
    <dbReference type="NCBI Taxonomy" id="282301"/>
    <lineage>
        <taxon>Eukaryota</taxon>
        <taxon>Metazoa</taxon>
        <taxon>Spiralia</taxon>
        <taxon>Lophotrochozoa</taxon>
        <taxon>Platyhelminthes</taxon>
        <taxon>Rhabditophora</taxon>
        <taxon>Macrostomorpha</taxon>
        <taxon>Macrostomida</taxon>
        <taxon>Macrostomidae</taxon>
        <taxon>Macrostomum</taxon>
    </lineage>
</organism>
<keyword evidence="5 7" id="KW-0508">mRNA splicing</keyword>
<keyword evidence="6 7" id="KW-0539">Nucleus</keyword>
<dbReference type="GO" id="GO:0000398">
    <property type="term" value="P:mRNA splicing, via spliceosome"/>
    <property type="evidence" value="ECO:0007669"/>
    <property type="project" value="UniProtKB-UniRule"/>
</dbReference>